<feature type="domain" description="Spondin" evidence="2">
    <location>
        <begin position="33"/>
        <end position="76"/>
    </location>
</feature>
<accession>A0A673N814</accession>
<keyword evidence="4" id="KW-1185">Reference proteome</keyword>
<keyword evidence="1" id="KW-0732">Signal</keyword>
<sequence length="136" mass="15368">MEKMTSLKVNCWLQWLTVTLALLSGVPAMPVDVDRVCTAPSAAKYRLTFTGQWTQTAFPKHYPLYRPPAQWSPIIGEWADLMSKNRVVVTIILVKMFNICCTPFWVCSPNPFTLFLLRGFDPVTMINPSKGSQNKG</sequence>
<dbReference type="InterPro" id="IPR038678">
    <property type="entry name" value="Spondin_N_sf"/>
</dbReference>
<dbReference type="Proteomes" id="UP000472270">
    <property type="component" value="Unassembled WGS sequence"/>
</dbReference>
<evidence type="ECO:0000259" key="2">
    <source>
        <dbReference type="PROSITE" id="PS51020"/>
    </source>
</evidence>
<evidence type="ECO:0000256" key="1">
    <source>
        <dbReference type="SAM" id="SignalP"/>
    </source>
</evidence>
<dbReference type="AlphaFoldDB" id="A0A673N814"/>
<feature type="chain" id="PRO_5025498041" description="Spondin domain-containing protein" evidence="1">
    <location>
        <begin position="29"/>
        <end position="136"/>
    </location>
</feature>
<dbReference type="Ensembl" id="ENSSRHT00000104239.1">
    <property type="protein sequence ID" value="ENSSRHP00000101496.1"/>
    <property type="gene ID" value="ENSSRHG00000049729.1"/>
</dbReference>
<reference evidence="3" key="2">
    <citation type="submission" date="2025-09" db="UniProtKB">
        <authorList>
            <consortium name="Ensembl"/>
        </authorList>
    </citation>
    <scope>IDENTIFICATION</scope>
</reference>
<dbReference type="InterPro" id="IPR009465">
    <property type="entry name" value="Spondin_N"/>
</dbReference>
<reference evidence="3" key="1">
    <citation type="submission" date="2025-08" db="UniProtKB">
        <authorList>
            <consortium name="Ensembl"/>
        </authorList>
    </citation>
    <scope>IDENTIFICATION</scope>
</reference>
<dbReference type="PROSITE" id="PS51020">
    <property type="entry name" value="SPONDIN"/>
    <property type="match status" value="1"/>
</dbReference>
<evidence type="ECO:0000313" key="3">
    <source>
        <dbReference type="Ensembl" id="ENSSRHP00000101496.1"/>
    </source>
</evidence>
<name>A0A673N814_9TELE</name>
<dbReference type="Gene3D" id="2.60.40.2130">
    <property type="entry name" value="F-spondin domain"/>
    <property type="match status" value="1"/>
</dbReference>
<organism evidence="3 4">
    <name type="scientific">Sinocyclocheilus rhinocerous</name>
    <dbReference type="NCBI Taxonomy" id="307959"/>
    <lineage>
        <taxon>Eukaryota</taxon>
        <taxon>Metazoa</taxon>
        <taxon>Chordata</taxon>
        <taxon>Craniata</taxon>
        <taxon>Vertebrata</taxon>
        <taxon>Euteleostomi</taxon>
        <taxon>Actinopterygii</taxon>
        <taxon>Neopterygii</taxon>
        <taxon>Teleostei</taxon>
        <taxon>Ostariophysi</taxon>
        <taxon>Cypriniformes</taxon>
        <taxon>Cyprinidae</taxon>
        <taxon>Cyprininae</taxon>
        <taxon>Sinocyclocheilus</taxon>
    </lineage>
</organism>
<protein>
    <recommendedName>
        <fullName evidence="2">Spondin domain-containing protein</fullName>
    </recommendedName>
</protein>
<feature type="signal peptide" evidence="1">
    <location>
        <begin position="1"/>
        <end position="28"/>
    </location>
</feature>
<evidence type="ECO:0000313" key="4">
    <source>
        <dbReference type="Proteomes" id="UP000472270"/>
    </source>
</evidence>
<proteinExistence type="predicted"/>
<dbReference type="Pfam" id="PF06468">
    <property type="entry name" value="Spond_N"/>
    <property type="match status" value="1"/>
</dbReference>